<dbReference type="GO" id="GO:0005829">
    <property type="term" value="C:cytosol"/>
    <property type="evidence" value="ECO:0007669"/>
    <property type="project" value="InterPro"/>
</dbReference>
<reference evidence="12 13" key="1">
    <citation type="submission" date="2019-04" db="EMBL/GenBank/DDBJ databases">
        <title>Bacillus caeni sp. nov., a bacterium isolated from mangrove sediment.</title>
        <authorList>
            <person name="Huang H."/>
            <person name="Mo K."/>
            <person name="Hu Y."/>
        </authorList>
    </citation>
    <scope>NUCLEOTIDE SEQUENCE [LARGE SCALE GENOMIC DNA]</scope>
    <source>
        <strain evidence="12 13">HB172195</strain>
    </source>
</reference>
<protein>
    <recommendedName>
        <fullName evidence="9">Pyrrolidone-carboxylate peptidase</fullName>
        <ecNumber evidence="9">3.4.19.3</ecNumber>
    </recommendedName>
    <alternativeName>
        <fullName evidence="9">5-oxoprolyl-peptidase</fullName>
    </alternativeName>
    <alternativeName>
        <fullName evidence="9">Pyroglutamyl-peptidase I</fullName>
        <shortName evidence="9">PGP-I</shortName>
        <shortName evidence="9">Pyrase</shortName>
    </alternativeName>
</protein>
<comment type="similarity">
    <text evidence="4 9">Belongs to the peptidase C15 family.</text>
</comment>
<gene>
    <name evidence="9 12" type="primary">pcp</name>
    <name evidence="12" type="ORF">FCL54_05245</name>
</gene>
<comment type="subunit">
    <text evidence="9">Homotetramer.</text>
</comment>
<evidence type="ECO:0000256" key="4">
    <source>
        <dbReference type="ARBA" id="ARBA00006641"/>
    </source>
</evidence>
<evidence type="ECO:0000256" key="2">
    <source>
        <dbReference type="ARBA" id="ARBA00002280"/>
    </source>
</evidence>
<dbReference type="InterPro" id="IPR033693">
    <property type="entry name" value="PGPEP1_Glu_AS"/>
</dbReference>
<evidence type="ECO:0000256" key="5">
    <source>
        <dbReference type="ARBA" id="ARBA00022490"/>
    </source>
</evidence>
<dbReference type="PIRSF" id="PIRSF015592">
    <property type="entry name" value="Prld-crbxl_pptds"/>
    <property type="match status" value="1"/>
</dbReference>
<accession>A0A5R9F4D2</accession>
<keyword evidence="5 9" id="KW-0963">Cytoplasm</keyword>
<dbReference type="AlphaFoldDB" id="A0A5R9F4D2"/>
<evidence type="ECO:0000256" key="10">
    <source>
        <dbReference type="PROSITE-ProRule" id="PRU10076"/>
    </source>
</evidence>
<comment type="caution">
    <text evidence="12">The sequence shown here is derived from an EMBL/GenBank/DDBJ whole genome shotgun (WGS) entry which is preliminary data.</text>
</comment>
<dbReference type="PROSITE" id="PS01333">
    <property type="entry name" value="PYRASE_GLU"/>
    <property type="match status" value="1"/>
</dbReference>
<dbReference type="InterPro" id="IPR036440">
    <property type="entry name" value="Peptidase_C15-like_sf"/>
</dbReference>
<dbReference type="SUPFAM" id="SSF53182">
    <property type="entry name" value="Pyrrolidone carboxyl peptidase (pyroglutamate aminopeptidase)"/>
    <property type="match status" value="1"/>
</dbReference>
<evidence type="ECO:0000313" key="13">
    <source>
        <dbReference type="Proteomes" id="UP000308230"/>
    </source>
</evidence>
<comment type="function">
    <text evidence="2 9">Removes 5-oxoproline from various penultimate amino acid residues except L-proline.</text>
</comment>
<evidence type="ECO:0000256" key="7">
    <source>
        <dbReference type="ARBA" id="ARBA00022801"/>
    </source>
</evidence>
<name>A0A5R9F4D2_9BACL</name>
<dbReference type="EC" id="3.4.19.3" evidence="9"/>
<feature type="active site" evidence="9 10">
    <location>
        <position position="80"/>
    </location>
</feature>
<dbReference type="Gene3D" id="3.40.630.20">
    <property type="entry name" value="Peptidase C15, pyroglutamyl peptidase I-like"/>
    <property type="match status" value="1"/>
</dbReference>
<dbReference type="InterPro" id="IPR033694">
    <property type="entry name" value="PGPEP1_Cys_AS"/>
</dbReference>
<dbReference type="PROSITE" id="PS01334">
    <property type="entry name" value="PYRASE_CYS"/>
    <property type="match status" value="1"/>
</dbReference>
<keyword evidence="8 9" id="KW-0788">Thiol protease</keyword>
<sequence>MKTLLLTGFEPFLDHKLNPTEHIVNLLDGKEIGNYRIHGKVLPVAYEQSAEKLLSYYEELKPDAVISLGLAAGRNKITPERIAINVNDGIRDNTGNTPVDQPIISDGNDAYFTKLPIRKMIDTLLEKGIPAEISNTAGTYLCNNVMYSMLHEINKSGKSIPSGFIHIPASFELAITNPKLPSWPLDTLQEAVETLIKVLD</sequence>
<evidence type="ECO:0000256" key="1">
    <source>
        <dbReference type="ARBA" id="ARBA00001770"/>
    </source>
</evidence>
<dbReference type="PRINTS" id="PR00706">
    <property type="entry name" value="PYROGLUPTASE"/>
</dbReference>
<organism evidence="12 13">
    <name type="scientific">Exobacillus caeni</name>
    <dbReference type="NCBI Taxonomy" id="2574798"/>
    <lineage>
        <taxon>Bacteria</taxon>
        <taxon>Bacillati</taxon>
        <taxon>Bacillota</taxon>
        <taxon>Bacilli</taxon>
        <taxon>Bacillales</taxon>
        <taxon>Guptibacillaceae</taxon>
        <taxon>Exobacillus</taxon>
    </lineage>
</organism>
<evidence type="ECO:0000256" key="3">
    <source>
        <dbReference type="ARBA" id="ARBA00004496"/>
    </source>
</evidence>
<dbReference type="GO" id="GO:0006508">
    <property type="term" value="P:proteolysis"/>
    <property type="evidence" value="ECO:0007669"/>
    <property type="project" value="UniProtKB-KW"/>
</dbReference>
<dbReference type="Proteomes" id="UP000308230">
    <property type="component" value="Unassembled WGS sequence"/>
</dbReference>
<evidence type="ECO:0000256" key="9">
    <source>
        <dbReference type="HAMAP-Rule" id="MF_00417"/>
    </source>
</evidence>
<feature type="active site" evidence="9">
    <location>
        <position position="166"/>
    </location>
</feature>
<dbReference type="OrthoDB" id="9779738at2"/>
<proteinExistence type="inferred from homology"/>
<dbReference type="PANTHER" id="PTHR23402:SF1">
    <property type="entry name" value="PYROGLUTAMYL-PEPTIDASE I"/>
    <property type="match status" value="1"/>
</dbReference>
<dbReference type="InterPro" id="IPR016125">
    <property type="entry name" value="Peptidase_C15-like"/>
</dbReference>
<dbReference type="EMBL" id="SWLG01000003">
    <property type="protein sequence ID" value="TLS38542.1"/>
    <property type="molecule type" value="Genomic_DNA"/>
</dbReference>
<dbReference type="InterPro" id="IPR000816">
    <property type="entry name" value="Peptidase_C15"/>
</dbReference>
<evidence type="ECO:0000256" key="11">
    <source>
        <dbReference type="PROSITE-ProRule" id="PRU10077"/>
    </source>
</evidence>
<dbReference type="InterPro" id="IPR029762">
    <property type="entry name" value="PGP-I_bact-type"/>
</dbReference>
<comment type="subcellular location">
    <subcellularLocation>
        <location evidence="3 9">Cytoplasm</location>
    </subcellularLocation>
</comment>
<dbReference type="PANTHER" id="PTHR23402">
    <property type="entry name" value="PROTEASE FAMILY C15 PYROGLUTAMYL-PEPTIDASE I-RELATED"/>
    <property type="match status" value="1"/>
</dbReference>
<comment type="catalytic activity">
    <reaction evidence="1 9 10">
        <text>Release of an N-terminal pyroglutamyl group from a polypeptide, the second amino acid generally not being Pro.</text>
        <dbReference type="EC" id="3.4.19.3"/>
    </reaction>
</comment>
<evidence type="ECO:0000313" key="12">
    <source>
        <dbReference type="EMBL" id="TLS38542.1"/>
    </source>
</evidence>
<dbReference type="GO" id="GO:0016920">
    <property type="term" value="F:pyroglutamyl-peptidase activity"/>
    <property type="evidence" value="ECO:0007669"/>
    <property type="project" value="UniProtKB-UniRule"/>
</dbReference>
<dbReference type="FunFam" id="3.40.630.20:FF:000001">
    <property type="entry name" value="Pyrrolidone-carboxylate peptidase"/>
    <property type="match status" value="1"/>
</dbReference>
<dbReference type="Pfam" id="PF01470">
    <property type="entry name" value="Peptidase_C15"/>
    <property type="match status" value="1"/>
</dbReference>
<keyword evidence="13" id="KW-1185">Reference proteome</keyword>
<evidence type="ECO:0000256" key="8">
    <source>
        <dbReference type="ARBA" id="ARBA00022807"/>
    </source>
</evidence>
<dbReference type="CDD" id="cd00501">
    <property type="entry name" value="Peptidase_C15"/>
    <property type="match status" value="1"/>
</dbReference>
<dbReference type="NCBIfam" id="NF009676">
    <property type="entry name" value="PRK13197.1"/>
    <property type="match status" value="1"/>
</dbReference>
<dbReference type="RefSeq" id="WP_138123924.1">
    <property type="nucleotide sequence ID" value="NZ_SWLG01000003.1"/>
</dbReference>
<keyword evidence="7 9" id="KW-0378">Hydrolase</keyword>
<feature type="active site" evidence="9 11">
    <location>
        <position position="142"/>
    </location>
</feature>
<evidence type="ECO:0000256" key="6">
    <source>
        <dbReference type="ARBA" id="ARBA00022670"/>
    </source>
</evidence>
<dbReference type="NCBIfam" id="TIGR00504">
    <property type="entry name" value="pyro_pdase"/>
    <property type="match status" value="1"/>
</dbReference>
<keyword evidence="6 9" id="KW-0645">Protease</keyword>
<dbReference type="HAMAP" id="MF_00417">
    <property type="entry name" value="Pyrrolid_peptidase"/>
    <property type="match status" value="1"/>
</dbReference>